<dbReference type="EMBL" id="JBFNXR010000019">
    <property type="protein sequence ID" value="MEW9854175.1"/>
    <property type="molecule type" value="Genomic_DNA"/>
</dbReference>
<dbReference type="Gene3D" id="2.40.440.10">
    <property type="entry name" value="L,D-transpeptidase catalytic domain-like"/>
    <property type="match status" value="1"/>
</dbReference>
<evidence type="ECO:0000256" key="5">
    <source>
        <dbReference type="ARBA" id="ARBA00022984"/>
    </source>
</evidence>
<organism evidence="10 11">
    <name type="scientific">Novosphingobium rhizovicinum</name>
    <dbReference type="NCBI Taxonomy" id="3228928"/>
    <lineage>
        <taxon>Bacteria</taxon>
        <taxon>Pseudomonadati</taxon>
        <taxon>Pseudomonadota</taxon>
        <taxon>Alphaproteobacteria</taxon>
        <taxon>Sphingomonadales</taxon>
        <taxon>Sphingomonadaceae</taxon>
        <taxon>Novosphingobium</taxon>
    </lineage>
</organism>
<dbReference type="Pfam" id="PF03734">
    <property type="entry name" value="YkuD"/>
    <property type="match status" value="1"/>
</dbReference>
<keyword evidence="8" id="KW-0732">Signal</keyword>
<feature type="signal peptide" evidence="8">
    <location>
        <begin position="1"/>
        <end position="21"/>
    </location>
</feature>
<evidence type="ECO:0000313" key="10">
    <source>
        <dbReference type="EMBL" id="MEW9854175.1"/>
    </source>
</evidence>
<evidence type="ECO:0000256" key="8">
    <source>
        <dbReference type="SAM" id="SignalP"/>
    </source>
</evidence>
<comment type="pathway">
    <text evidence="1 7">Cell wall biogenesis; peptidoglycan biosynthesis.</text>
</comment>
<accession>A0ABV3R7Z6</accession>
<comment type="similarity">
    <text evidence="2">Belongs to the YkuD family.</text>
</comment>
<dbReference type="SUPFAM" id="SSF141523">
    <property type="entry name" value="L,D-transpeptidase catalytic domain-like"/>
    <property type="match status" value="1"/>
</dbReference>
<feature type="active site" description="Nucleophile" evidence="7">
    <location>
        <position position="177"/>
    </location>
</feature>
<feature type="active site" description="Proton donor/acceptor" evidence="7">
    <location>
        <position position="164"/>
    </location>
</feature>
<protein>
    <submittedName>
        <fullName evidence="10">L,D-transpeptidase family protein</fullName>
    </submittedName>
</protein>
<keyword evidence="11" id="KW-1185">Reference proteome</keyword>
<dbReference type="CDD" id="cd16913">
    <property type="entry name" value="YkuD_like"/>
    <property type="match status" value="1"/>
</dbReference>
<keyword evidence="5 7" id="KW-0573">Peptidoglycan synthesis</keyword>
<evidence type="ECO:0000259" key="9">
    <source>
        <dbReference type="PROSITE" id="PS52029"/>
    </source>
</evidence>
<dbReference type="PANTHER" id="PTHR30582:SF2">
    <property type="entry name" value="L,D-TRANSPEPTIDASE YCIB-RELATED"/>
    <property type="match status" value="1"/>
</dbReference>
<keyword evidence="6 7" id="KW-0961">Cell wall biogenesis/degradation</keyword>
<dbReference type="PANTHER" id="PTHR30582">
    <property type="entry name" value="L,D-TRANSPEPTIDASE"/>
    <property type="match status" value="1"/>
</dbReference>
<evidence type="ECO:0000256" key="7">
    <source>
        <dbReference type="PROSITE-ProRule" id="PRU01373"/>
    </source>
</evidence>
<sequence>MLFTIRRISVPTLLTAAFATAIFTFEPAAAPTDDRRAATSQNGMRLHYPPQHLPILTLPNGNRRSIRSVLNVTHAQQHGDYVWNDTGVPTGPVWVRADLALQTLSVFRGGHEIGSAVILYGADRKPTPEGVYPILAKAKHHRSNLYDADMPYMLRLTGDGIAIHASKVRAGSATHGCIGVPLAFAKRLFREVERGDPVAIFAP</sequence>
<feature type="domain" description="L,D-TPase catalytic" evidence="9">
    <location>
        <begin position="93"/>
        <end position="201"/>
    </location>
</feature>
<dbReference type="InterPro" id="IPR005490">
    <property type="entry name" value="LD_TPept_cat_dom"/>
</dbReference>
<evidence type="ECO:0000256" key="1">
    <source>
        <dbReference type="ARBA" id="ARBA00004752"/>
    </source>
</evidence>
<dbReference type="InterPro" id="IPR038063">
    <property type="entry name" value="Transpep_catalytic_dom"/>
</dbReference>
<evidence type="ECO:0000256" key="3">
    <source>
        <dbReference type="ARBA" id="ARBA00022679"/>
    </source>
</evidence>
<keyword evidence="4 7" id="KW-0133">Cell shape</keyword>
<feature type="chain" id="PRO_5046475647" evidence="8">
    <location>
        <begin position="22"/>
        <end position="203"/>
    </location>
</feature>
<dbReference type="RefSeq" id="WP_367769354.1">
    <property type="nucleotide sequence ID" value="NZ_JBFNXR010000019.1"/>
</dbReference>
<gene>
    <name evidence="10" type="ORF">ABUH87_03130</name>
</gene>
<dbReference type="PROSITE" id="PS52029">
    <property type="entry name" value="LD_TPASE"/>
    <property type="match status" value="1"/>
</dbReference>
<dbReference type="Proteomes" id="UP001556118">
    <property type="component" value="Unassembled WGS sequence"/>
</dbReference>
<comment type="caution">
    <text evidence="10">The sequence shown here is derived from an EMBL/GenBank/DDBJ whole genome shotgun (WGS) entry which is preliminary data.</text>
</comment>
<evidence type="ECO:0000313" key="11">
    <source>
        <dbReference type="Proteomes" id="UP001556118"/>
    </source>
</evidence>
<evidence type="ECO:0000256" key="2">
    <source>
        <dbReference type="ARBA" id="ARBA00005992"/>
    </source>
</evidence>
<evidence type="ECO:0000256" key="4">
    <source>
        <dbReference type="ARBA" id="ARBA00022960"/>
    </source>
</evidence>
<reference evidence="10 11" key="1">
    <citation type="submission" date="2024-06" db="EMBL/GenBank/DDBJ databases">
        <title>Novosphingobium rhizovicinus M1R2S20.</title>
        <authorList>
            <person name="Sun J.-Q."/>
        </authorList>
    </citation>
    <scope>NUCLEOTIDE SEQUENCE [LARGE SCALE GENOMIC DNA]</scope>
    <source>
        <strain evidence="10 11">M1R2S20</strain>
    </source>
</reference>
<evidence type="ECO:0000256" key="6">
    <source>
        <dbReference type="ARBA" id="ARBA00023316"/>
    </source>
</evidence>
<keyword evidence="3" id="KW-0808">Transferase</keyword>
<name>A0ABV3R7Z6_9SPHN</name>
<dbReference type="InterPro" id="IPR050979">
    <property type="entry name" value="LD-transpeptidase"/>
</dbReference>
<proteinExistence type="inferred from homology"/>